<gene>
    <name evidence="1" type="ORF">PM001_LOCUS18831</name>
</gene>
<comment type="caution">
    <text evidence="1">The sequence shown here is derived from an EMBL/GenBank/DDBJ whole genome shotgun (WGS) entry which is preliminary data.</text>
</comment>
<evidence type="ECO:0000313" key="2">
    <source>
        <dbReference type="Proteomes" id="UP001162060"/>
    </source>
</evidence>
<proteinExistence type="predicted"/>
<evidence type="ECO:0000313" key="1">
    <source>
        <dbReference type="EMBL" id="CAK7933681.1"/>
    </source>
</evidence>
<organism evidence="1 2">
    <name type="scientific">Peronospora matthiolae</name>
    <dbReference type="NCBI Taxonomy" id="2874970"/>
    <lineage>
        <taxon>Eukaryota</taxon>
        <taxon>Sar</taxon>
        <taxon>Stramenopiles</taxon>
        <taxon>Oomycota</taxon>
        <taxon>Peronosporomycetes</taxon>
        <taxon>Peronosporales</taxon>
        <taxon>Peronosporaceae</taxon>
        <taxon>Peronospora</taxon>
    </lineage>
</organism>
<reference evidence="1" key="1">
    <citation type="submission" date="2024-01" db="EMBL/GenBank/DDBJ databases">
        <authorList>
            <person name="Webb A."/>
        </authorList>
    </citation>
    <scope>NUCLEOTIDE SEQUENCE</scope>
    <source>
        <strain evidence="1">Pm1</strain>
    </source>
</reference>
<dbReference type="AlphaFoldDB" id="A0AAV1UG25"/>
<dbReference type="EMBL" id="CAKLBY020000195">
    <property type="protein sequence ID" value="CAK7933681.1"/>
    <property type="molecule type" value="Genomic_DNA"/>
</dbReference>
<dbReference type="Proteomes" id="UP001162060">
    <property type="component" value="Unassembled WGS sequence"/>
</dbReference>
<sequence length="159" mass="18185">MAENRRGCLEDGLRRYHEQPVSQHTTQWLDQWIRNTQHRTNSVVLAPLMDSSDDWGRLREQGYAGDDLLKFCDPLRKARLSQHLVCALVYDREIAALVEGVPAATRASEKLRSHINLLSTNALYRKAYYSSASVADWAEIERFFSSGLTRPAAAFLLQY</sequence>
<accession>A0AAV1UG25</accession>
<name>A0AAV1UG25_9STRA</name>
<protein>
    <submittedName>
        <fullName evidence="1">Uncharacterized protein</fullName>
    </submittedName>
</protein>